<keyword evidence="1" id="KW-1133">Transmembrane helix</keyword>
<keyword evidence="1" id="KW-0472">Membrane</keyword>
<dbReference type="GO" id="GO:0140359">
    <property type="term" value="F:ABC-type transporter activity"/>
    <property type="evidence" value="ECO:0007669"/>
    <property type="project" value="InterPro"/>
</dbReference>
<organism evidence="2 3">
    <name type="scientific">Maribrevibacterium harenarium</name>
    <dbReference type="NCBI Taxonomy" id="2589817"/>
    <lineage>
        <taxon>Bacteria</taxon>
        <taxon>Pseudomonadati</taxon>
        <taxon>Pseudomonadota</taxon>
        <taxon>Gammaproteobacteria</taxon>
        <taxon>Oceanospirillales</taxon>
        <taxon>Oceanospirillaceae</taxon>
        <taxon>Maribrevibacterium</taxon>
    </lineage>
</organism>
<evidence type="ECO:0008006" key="4">
    <source>
        <dbReference type="Google" id="ProtNLM"/>
    </source>
</evidence>
<protein>
    <recommendedName>
        <fullName evidence="4">ABC-2 type transport system permease protein</fullName>
    </recommendedName>
</protein>
<keyword evidence="3" id="KW-1185">Reference proteome</keyword>
<comment type="caution">
    <text evidence="2">The sequence shown here is derived from an EMBL/GenBank/DDBJ whole genome shotgun (WGS) entry which is preliminary data.</text>
</comment>
<feature type="transmembrane region" description="Helical" evidence="1">
    <location>
        <begin position="28"/>
        <end position="53"/>
    </location>
</feature>
<feature type="transmembrane region" description="Helical" evidence="1">
    <location>
        <begin position="204"/>
        <end position="223"/>
    </location>
</feature>
<dbReference type="AlphaFoldDB" id="A0A501WZB0"/>
<feature type="transmembrane region" description="Helical" evidence="1">
    <location>
        <begin position="85"/>
        <end position="106"/>
    </location>
</feature>
<dbReference type="GO" id="GO:0005886">
    <property type="term" value="C:plasma membrane"/>
    <property type="evidence" value="ECO:0007669"/>
    <property type="project" value="UniProtKB-SubCell"/>
</dbReference>
<accession>A0A501WZB0</accession>
<keyword evidence="1" id="KW-0812">Transmembrane</keyword>
<evidence type="ECO:0000256" key="1">
    <source>
        <dbReference type="SAM" id="Phobius"/>
    </source>
</evidence>
<dbReference type="Pfam" id="PF12679">
    <property type="entry name" value="ABC2_membrane_2"/>
    <property type="match status" value="1"/>
</dbReference>
<dbReference type="Proteomes" id="UP000315901">
    <property type="component" value="Unassembled WGS sequence"/>
</dbReference>
<dbReference type="EMBL" id="VFRR01000012">
    <property type="protein sequence ID" value="TPE52391.1"/>
    <property type="molecule type" value="Genomic_DNA"/>
</dbReference>
<sequence length="331" mass="36018">MSNPAQSTIHQTFAMVRKEWLEARRDRFFSALTGFMLLAALISLTTGAIALAAEVADFTSAKDLLLSLGKSITNLDAGEFYPLKLLRGAIEQIEIVGAVLGIIVGFRSASGERGRQTLALVLTRPVTHRQFVMSKALAGISLIASSLLMVFAALTIFLIVISGVGLSTDDLTRIGLIWGLSTLYVSAFFLLTLLLCLHLKNPATALLAGFITWLILVLIAPQIGDTLDPDNQVAGGVFKQLHVQKAEQDKIKQGYATFETIRNGVEVASITKHFERASFAVLGIKDNYTGKPLLPILSEKLSDLLWVLFSFLGLAFITIIKPLQFSKLVKE</sequence>
<evidence type="ECO:0000313" key="2">
    <source>
        <dbReference type="EMBL" id="TPE52391.1"/>
    </source>
</evidence>
<dbReference type="RefSeq" id="WP_140588292.1">
    <property type="nucleotide sequence ID" value="NZ_VFRR01000012.1"/>
</dbReference>
<feature type="transmembrane region" description="Helical" evidence="1">
    <location>
        <begin position="176"/>
        <end position="197"/>
    </location>
</feature>
<feature type="transmembrane region" description="Helical" evidence="1">
    <location>
        <begin position="137"/>
        <end position="164"/>
    </location>
</feature>
<evidence type="ECO:0000313" key="3">
    <source>
        <dbReference type="Proteomes" id="UP000315901"/>
    </source>
</evidence>
<name>A0A501WZB0_9GAMM</name>
<dbReference type="PANTHER" id="PTHR43471">
    <property type="entry name" value="ABC TRANSPORTER PERMEASE"/>
    <property type="match status" value="1"/>
</dbReference>
<proteinExistence type="predicted"/>
<reference evidence="2 3" key="1">
    <citation type="submission" date="2019-06" db="EMBL/GenBank/DDBJ databases">
        <title>A novel bacterium of genus Marinomonas, isolated from coastal sand.</title>
        <authorList>
            <person name="Huang H."/>
            <person name="Mo K."/>
            <person name="Hu Y."/>
        </authorList>
    </citation>
    <scope>NUCLEOTIDE SEQUENCE [LARGE SCALE GENOMIC DNA]</scope>
    <source>
        <strain evidence="2 3">HB171799</strain>
    </source>
</reference>
<feature type="transmembrane region" description="Helical" evidence="1">
    <location>
        <begin position="304"/>
        <end position="323"/>
    </location>
</feature>
<dbReference type="OrthoDB" id="3789452at2"/>
<gene>
    <name evidence="2" type="ORF">FJM67_08100</name>
</gene>